<dbReference type="SUPFAM" id="SSF102588">
    <property type="entry name" value="LmbE-like"/>
    <property type="match status" value="1"/>
</dbReference>
<gene>
    <name evidence="1" type="ORF">LDJ79_10915</name>
</gene>
<name>A0ABS7YLR4_9VIBR</name>
<reference evidence="2" key="1">
    <citation type="submission" date="2023-07" db="EMBL/GenBank/DDBJ databases">
        <title>Molecular identification of indigenous halophilic bacteria isolated from red sea cost, biodegradation of synthetic dyes and assessment of degraded metabolite toxicity.</title>
        <authorList>
            <person name="Chaieb K."/>
            <person name="Altayb H.N."/>
        </authorList>
    </citation>
    <scope>NUCLEOTIDE SEQUENCE [LARGE SCALE GENOMIC DNA]</scope>
    <source>
        <strain evidence="2">K20</strain>
    </source>
</reference>
<dbReference type="Gene3D" id="3.40.50.10320">
    <property type="entry name" value="LmbE-like"/>
    <property type="match status" value="1"/>
</dbReference>
<proteinExistence type="predicted"/>
<dbReference type="InterPro" id="IPR024078">
    <property type="entry name" value="LmbE-like_dom_sf"/>
</dbReference>
<dbReference type="InterPro" id="IPR003737">
    <property type="entry name" value="GlcNAc_PI_deacetylase-related"/>
</dbReference>
<accession>A0ABS7YLR4</accession>
<dbReference type="Pfam" id="PF02585">
    <property type="entry name" value="PIG-L"/>
    <property type="match status" value="1"/>
</dbReference>
<evidence type="ECO:0000313" key="2">
    <source>
        <dbReference type="Proteomes" id="UP001199044"/>
    </source>
</evidence>
<evidence type="ECO:0000313" key="1">
    <source>
        <dbReference type="EMBL" id="MCA2016622.1"/>
    </source>
</evidence>
<dbReference type="Proteomes" id="UP001199044">
    <property type="component" value="Unassembled WGS sequence"/>
</dbReference>
<organism evidence="1 2">
    <name type="scientific">Vibrio tritonius</name>
    <dbReference type="NCBI Taxonomy" id="1435069"/>
    <lineage>
        <taxon>Bacteria</taxon>
        <taxon>Pseudomonadati</taxon>
        <taxon>Pseudomonadota</taxon>
        <taxon>Gammaproteobacteria</taxon>
        <taxon>Vibrionales</taxon>
        <taxon>Vibrionaceae</taxon>
        <taxon>Vibrio</taxon>
    </lineage>
</organism>
<sequence>MKQLDYQYPLNPDWQMPVTIDASGQLIFDKNELPDLDDVTLLLEFSYSAKSKHKMGSVTLSQPNYQVEGRAGEQYFEVGQSGKRYVNLSAFEHLDELTLKANDCRMGEQARLIGFHNPDVSQGPILIVAPHADDAELAAYGLYAKHHKNVWIVTLYAGETLQKLDKQYIPNLDTKLEEGIARKAAIRHWNSMTTPLLANVPAKQLVNLAYTGVTVDNLHSAPEIELPYGVSGLNPSHFRQWNGVSLANDDKGENSPQSMVNELAQLLDIIKPATVLVTDPEIDPHPEHRAAANALALAIKQSEYLPQQVLLYINHLKGIHDFPYGPEHVTTALAPNYQEFRQLQAVKVFSHQLPFSTQLNKVVALDSMHDLRAKDRFEKKLKRWWKEKRFGYGYRYYGAHAYFQTHIKAAEVFTVVSGKAFSEQLLAR</sequence>
<dbReference type="RefSeq" id="WP_225250594.1">
    <property type="nucleotide sequence ID" value="NZ_JAIWIU010000066.1"/>
</dbReference>
<dbReference type="EMBL" id="JAIWIU010000066">
    <property type="protein sequence ID" value="MCA2016622.1"/>
    <property type="molecule type" value="Genomic_DNA"/>
</dbReference>
<protein>
    <submittedName>
        <fullName evidence="1">PIG-L family deacetylase</fullName>
    </submittedName>
</protein>
<comment type="caution">
    <text evidence="1">The sequence shown here is derived from an EMBL/GenBank/DDBJ whole genome shotgun (WGS) entry which is preliminary data.</text>
</comment>
<keyword evidence="2" id="KW-1185">Reference proteome</keyword>